<dbReference type="PATRIC" id="fig|656366.3.peg.1385"/>
<feature type="transmembrane region" description="Helical" evidence="1">
    <location>
        <begin position="80"/>
        <end position="99"/>
    </location>
</feature>
<keyword evidence="1" id="KW-1133">Transmembrane helix</keyword>
<dbReference type="Pfam" id="PF05656">
    <property type="entry name" value="DUF805"/>
    <property type="match status" value="1"/>
</dbReference>
<dbReference type="InterPro" id="IPR008523">
    <property type="entry name" value="DUF805"/>
</dbReference>
<accession>A0A0M3UFW8</accession>
<keyword evidence="1" id="KW-0812">Transmembrane</keyword>
<protein>
    <recommendedName>
        <fullName evidence="4">DUF805 domain-containing protein</fullName>
    </recommendedName>
</protein>
<proteinExistence type="predicted"/>
<dbReference type="PANTHER" id="PTHR34980">
    <property type="entry name" value="INNER MEMBRANE PROTEIN-RELATED-RELATED"/>
    <property type="match status" value="1"/>
</dbReference>
<dbReference type="KEGG" id="aaq:AOC05_06460"/>
<reference evidence="3" key="1">
    <citation type="submission" date="2015-09" db="EMBL/GenBank/DDBJ databases">
        <title>Complete genome of Arthrobacter alpinus strain R3.8.</title>
        <authorList>
            <person name="See-Too W.S."/>
            <person name="Chan K.G."/>
        </authorList>
    </citation>
    <scope>NUCLEOTIDE SEQUENCE [LARGE SCALE GENOMIC DNA]</scope>
    <source>
        <strain evidence="3">R3.8</strain>
    </source>
</reference>
<keyword evidence="1" id="KW-0472">Membrane</keyword>
<name>A0A0M3UFW8_9MICC</name>
<evidence type="ECO:0000313" key="2">
    <source>
        <dbReference type="EMBL" id="ALE92055.1"/>
    </source>
</evidence>
<keyword evidence="3" id="KW-1185">Reference proteome</keyword>
<gene>
    <name evidence="2" type="ORF">AOC05_06460</name>
</gene>
<evidence type="ECO:0000313" key="3">
    <source>
        <dbReference type="Proteomes" id="UP000062833"/>
    </source>
</evidence>
<dbReference type="PANTHER" id="PTHR34980:SF2">
    <property type="entry name" value="INNER MEMBRANE PROTEIN YHAH-RELATED"/>
    <property type="match status" value="1"/>
</dbReference>
<dbReference type="GO" id="GO:0005886">
    <property type="term" value="C:plasma membrane"/>
    <property type="evidence" value="ECO:0007669"/>
    <property type="project" value="TreeGrafter"/>
</dbReference>
<dbReference type="EMBL" id="CP012677">
    <property type="protein sequence ID" value="ALE92055.1"/>
    <property type="molecule type" value="Genomic_DNA"/>
</dbReference>
<dbReference type="Proteomes" id="UP000062833">
    <property type="component" value="Chromosome"/>
</dbReference>
<evidence type="ECO:0008006" key="4">
    <source>
        <dbReference type="Google" id="ProtNLM"/>
    </source>
</evidence>
<sequence length="161" mass="17901">MPGPLSPYVPPVMQYGAVDPLSLPYYRATFGQAMGQFFRKYATFSGRASRSEFWWVMLFMAGLFLAGAIVNALTRSDWVAGLYVMFMMATFVPSLALAVRRLHDANFSGGLLWLWLVPYVGFLIVLVMALLPANRQGARFDKVRGGQQPYGPAGSYGPPRY</sequence>
<feature type="transmembrane region" description="Helical" evidence="1">
    <location>
        <begin position="53"/>
        <end position="73"/>
    </location>
</feature>
<feature type="transmembrane region" description="Helical" evidence="1">
    <location>
        <begin position="111"/>
        <end position="131"/>
    </location>
</feature>
<organism evidence="2 3">
    <name type="scientific">Arthrobacter alpinus</name>
    <dbReference type="NCBI Taxonomy" id="656366"/>
    <lineage>
        <taxon>Bacteria</taxon>
        <taxon>Bacillati</taxon>
        <taxon>Actinomycetota</taxon>
        <taxon>Actinomycetes</taxon>
        <taxon>Micrococcales</taxon>
        <taxon>Micrococcaceae</taxon>
        <taxon>Arthrobacter</taxon>
    </lineage>
</organism>
<dbReference type="AlphaFoldDB" id="A0A0M3UFW8"/>
<evidence type="ECO:0000256" key="1">
    <source>
        <dbReference type="SAM" id="Phobius"/>
    </source>
</evidence>